<dbReference type="GO" id="GO:0016887">
    <property type="term" value="F:ATP hydrolysis activity"/>
    <property type="evidence" value="ECO:0007669"/>
    <property type="project" value="InterPro"/>
</dbReference>
<dbReference type="EMBL" id="LUUK01000188">
    <property type="protein sequence ID" value="OAI16148.1"/>
    <property type="molecule type" value="Genomic_DNA"/>
</dbReference>
<dbReference type="InterPro" id="IPR050764">
    <property type="entry name" value="CbbQ/NirQ/NorQ/GpvN"/>
</dbReference>
<evidence type="ECO:0000313" key="3">
    <source>
        <dbReference type="Proteomes" id="UP000077628"/>
    </source>
</evidence>
<dbReference type="STRING" id="702114.A1355_10065"/>
<dbReference type="AlphaFoldDB" id="A0A177NDL1"/>
<dbReference type="SMART" id="SM00382">
    <property type="entry name" value="AAA"/>
    <property type="match status" value="1"/>
</dbReference>
<dbReference type="InterPro" id="IPR003593">
    <property type="entry name" value="AAA+_ATPase"/>
</dbReference>
<protein>
    <recommendedName>
        <fullName evidence="1">AAA+ ATPase domain-containing protein</fullName>
    </recommendedName>
</protein>
<proteinExistence type="predicted"/>
<dbReference type="GO" id="GO:0005524">
    <property type="term" value="F:ATP binding"/>
    <property type="evidence" value="ECO:0007669"/>
    <property type="project" value="InterPro"/>
</dbReference>
<dbReference type="PANTHER" id="PTHR42759">
    <property type="entry name" value="MOXR FAMILY PROTEIN"/>
    <property type="match status" value="1"/>
</dbReference>
<dbReference type="PANTHER" id="PTHR42759:SF1">
    <property type="entry name" value="MAGNESIUM-CHELATASE SUBUNIT CHLD"/>
    <property type="match status" value="1"/>
</dbReference>
<accession>A0A177NDL1</accession>
<dbReference type="Pfam" id="PF07728">
    <property type="entry name" value="AAA_5"/>
    <property type="match status" value="1"/>
</dbReference>
<dbReference type="RefSeq" id="WP_064030422.1">
    <property type="nucleotide sequence ID" value="NZ_LUUK01000188.1"/>
</dbReference>
<dbReference type="OrthoDB" id="9783370at2"/>
<dbReference type="SUPFAM" id="SSF52540">
    <property type="entry name" value="P-loop containing nucleoside triphosphate hydrolases"/>
    <property type="match status" value="1"/>
</dbReference>
<dbReference type="CDD" id="cd00009">
    <property type="entry name" value="AAA"/>
    <property type="match status" value="1"/>
</dbReference>
<dbReference type="Proteomes" id="UP000077628">
    <property type="component" value="Unassembled WGS sequence"/>
</dbReference>
<feature type="domain" description="AAA+ ATPase" evidence="1">
    <location>
        <begin position="52"/>
        <end position="227"/>
    </location>
</feature>
<name>A0A177NDL1_9GAMM</name>
<comment type="caution">
    <text evidence="2">The sequence shown here is derived from an EMBL/GenBank/DDBJ whole genome shotgun (WGS) entry which is preliminary data.</text>
</comment>
<organism evidence="2 3">
    <name type="scientific">Methylomonas koyamae</name>
    <dbReference type="NCBI Taxonomy" id="702114"/>
    <lineage>
        <taxon>Bacteria</taxon>
        <taxon>Pseudomonadati</taxon>
        <taxon>Pseudomonadota</taxon>
        <taxon>Gammaproteobacteria</taxon>
        <taxon>Methylococcales</taxon>
        <taxon>Methylococcaceae</taxon>
        <taxon>Methylomonas</taxon>
    </lineage>
</organism>
<gene>
    <name evidence="2" type="ORF">A1355_10065</name>
</gene>
<evidence type="ECO:0000313" key="2">
    <source>
        <dbReference type="EMBL" id="OAI16148.1"/>
    </source>
</evidence>
<sequence>MIDCKNKLSPIETLRQLTDGFVQRIPATNHLDATVHQWSQAEIDALTLAISARRPLLVRGEPGTGKTQLARAVAQQLGWVLHATTIHPRFEASDLLYRFDAVKRLADAQAREPHLIEHNYWEPGPLWKAYDWQRACEYGSCRPKLGDDPQTEPEGHVVLLDEIDKADSDLPNSLLDVLGQRAFEIPALNLRFGAPSRQLPLILITTNEERELPAAFIRRCIVLNLSHDPELGYEEWLAKRGLAHFAEGRDAGRTGVPVEIIRLAAKRLVEDRNNAEQAALPPPGLAEFIDLLSALVQLAPDDAILQERWLKRLSGYAFIKHRPVEGVKGTQQQRPFDSGLTD</sequence>
<dbReference type="InterPro" id="IPR027417">
    <property type="entry name" value="P-loop_NTPase"/>
</dbReference>
<keyword evidence="3" id="KW-1185">Reference proteome</keyword>
<dbReference type="InterPro" id="IPR011704">
    <property type="entry name" value="ATPase_dyneun-rel_AAA"/>
</dbReference>
<dbReference type="Gene3D" id="3.40.50.300">
    <property type="entry name" value="P-loop containing nucleotide triphosphate hydrolases"/>
    <property type="match status" value="1"/>
</dbReference>
<evidence type="ECO:0000259" key="1">
    <source>
        <dbReference type="SMART" id="SM00382"/>
    </source>
</evidence>
<reference evidence="3" key="1">
    <citation type="submission" date="2016-03" db="EMBL/GenBank/DDBJ databases">
        <authorList>
            <person name="Heylen K."/>
            <person name="De Vos P."/>
            <person name="Vekeman B."/>
        </authorList>
    </citation>
    <scope>NUCLEOTIDE SEQUENCE [LARGE SCALE GENOMIC DNA]</scope>
    <source>
        <strain evidence="3">R-45383</strain>
    </source>
</reference>